<dbReference type="RefSeq" id="WP_386842983.1">
    <property type="nucleotide sequence ID" value="NZ_JBHUMK010000012.1"/>
</dbReference>
<proteinExistence type="predicted"/>
<dbReference type="Proteomes" id="UP001597475">
    <property type="component" value="Unassembled WGS sequence"/>
</dbReference>
<name>A0ABW5P2J0_9DEIO</name>
<sequence>MNGTVELSLSEAITLIDIFREDGRFDDVADELTEALAMLVGDGFTITADLADDMEEDEDDEEFIDMTDEDEDDSDEDEEDPQS</sequence>
<accession>A0ABW5P2J0</accession>
<feature type="region of interest" description="Disordered" evidence="1">
    <location>
        <begin position="53"/>
        <end position="83"/>
    </location>
</feature>
<evidence type="ECO:0000313" key="3">
    <source>
        <dbReference type="Proteomes" id="UP001597475"/>
    </source>
</evidence>
<dbReference type="EMBL" id="JBHUMK010000012">
    <property type="protein sequence ID" value="MFD2608452.1"/>
    <property type="molecule type" value="Genomic_DNA"/>
</dbReference>
<comment type="caution">
    <text evidence="2">The sequence shown here is derived from an EMBL/GenBank/DDBJ whole genome shotgun (WGS) entry which is preliminary data.</text>
</comment>
<evidence type="ECO:0000313" key="2">
    <source>
        <dbReference type="EMBL" id="MFD2608452.1"/>
    </source>
</evidence>
<organism evidence="2 3">
    <name type="scientific">Deinococcus taklimakanensis</name>
    <dbReference type="NCBI Taxonomy" id="536443"/>
    <lineage>
        <taxon>Bacteria</taxon>
        <taxon>Thermotogati</taxon>
        <taxon>Deinococcota</taxon>
        <taxon>Deinococci</taxon>
        <taxon>Deinococcales</taxon>
        <taxon>Deinococcaceae</taxon>
        <taxon>Deinococcus</taxon>
    </lineage>
</organism>
<protein>
    <submittedName>
        <fullName evidence="2">Uncharacterized protein</fullName>
    </submittedName>
</protein>
<reference evidence="3" key="1">
    <citation type="journal article" date="2019" name="Int. J. Syst. Evol. Microbiol.">
        <title>The Global Catalogue of Microorganisms (GCM) 10K type strain sequencing project: providing services to taxonomists for standard genome sequencing and annotation.</title>
        <authorList>
            <consortium name="The Broad Institute Genomics Platform"/>
            <consortium name="The Broad Institute Genome Sequencing Center for Infectious Disease"/>
            <person name="Wu L."/>
            <person name="Ma J."/>
        </authorList>
    </citation>
    <scope>NUCLEOTIDE SEQUENCE [LARGE SCALE GENOMIC DNA]</scope>
    <source>
        <strain evidence="3">KCTC 33842</strain>
    </source>
</reference>
<evidence type="ECO:0000256" key="1">
    <source>
        <dbReference type="SAM" id="MobiDB-lite"/>
    </source>
</evidence>
<gene>
    <name evidence="2" type="ORF">ACFSR9_03235</name>
</gene>
<keyword evidence="3" id="KW-1185">Reference proteome</keyword>